<comment type="catalytic activity">
    <reaction evidence="10">
        <text>guanosine + phosphate = alpha-D-ribose 1-phosphate + guanine</text>
        <dbReference type="Rhea" id="RHEA:13233"/>
        <dbReference type="ChEBI" id="CHEBI:16235"/>
        <dbReference type="ChEBI" id="CHEBI:16750"/>
        <dbReference type="ChEBI" id="CHEBI:43474"/>
        <dbReference type="ChEBI" id="CHEBI:57720"/>
        <dbReference type="EC" id="2.4.2.1"/>
    </reaction>
</comment>
<evidence type="ECO:0000256" key="6">
    <source>
        <dbReference type="ARBA" id="ARBA00022679"/>
    </source>
</evidence>
<dbReference type="NCBIfam" id="TIGR01697">
    <property type="entry name" value="PNPH-PUNA-XAPA"/>
    <property type="match status" value="1"/>
</dbReference>
<gene>
    <name evidence="14" type="ORF">PENTCL1PPCAC_3180</name>
</gene>
<organism evidence="14 15">
    <name type="scientific">Pristionchus entomophagus</name>
    <dbReference type="NCBI Taxonomy" id="358040"/>
    <lineage>
        <taxon>Eukaryota</taxon>
        <taxon>Metazoa</taxon>
        <taxon>Ecdysozoa</taxon>
        <taxon>Nematoda</taxon>
        <taxon>Chromadorea</taxon>
        <taxon>Rhabditida</taxon>
        <taxon>Rhabditina</taxon>
        <taxon>Diplogasteromorpha</taxon>
        <taxon>Diplogasteroidea</taxon>
        <taxon>Neodiplogasteridae</taxon>
        <taxon>Pristionchus</taxon>
    </lineage>
</organism>
<evidence type="ECO:0000256" key="10">
    <source>
        <dbReference type="ARBA" id="ARBA00023970"/>
    </source>
</evidence>
<dbReference type="GO" id="GO:0004731">
    <property type="term" value="F:purine-nucleoside phosphorylase activity"/>
    <property type="evidence" value="ECO:0007669"/>
    <property type="project" value="UniProtKB-EC"/>
</dbReference>
<evidence type="ECO:0000259" key="13">
    <source>
        <dbReference type="Pfam" id="PF01048"/>
    </source>
</evidence>
<evidence type="ECO:0000256" key="1">
    <source>
        <dbReference type="ARBA" id="ARBA00005058"/>
    </source>
</evidence>
<comment type="catalytic activity">
    <reaction evidence="9">
        <text>2'-deoxyinosine + phosphate = 2-deoxy-alpha-D-ribose 1-phosphate + hypoxanthine</text>
        <dbReference type="Rhea" id="RHEA:27750"/>
        <dbReference type="ChEBI" id="CHEBI:17368"/>
        <dbReference type="ChEBI" id="CHEBI:28997"/>
        <dbReference type="ChEBI" id="CHEBI:43474"/>
        <dbReference type="ChEBI" id="CHEBI:57259"/>
        <dbReference type="EC" id="2.4.2.1"/>
    </reaction>
</comment>
<dbReference type="InterPro" id="IPR011270">
    <property type="entry name" value="Pur_Nuc_Pase_Ino/Guo-sp"/>
</dbReference>
<dbReference type="AlphaFoldDB" id="A0AAV5SDL3"/>
<dbReference type="CDD" id="cd09009">
    <property type="entry name" value="PNP-EcPNPII_like"/>
    <property type="match status" value="1"/>
</dbReference>
<protein>
    <recommendedName>
        <fullName evidence="4">Purine nucleoside phosphorylase</fullName>
        <ecNumber evidence="3">2.4.2.1</ecNumber>
    </recommendedName>
    <alternativeName>
        <fullName evidence="12">Inosine phosphorylase</fullName>
    </alternativeName>
    <alternativeName>
        <fullName evidence="11">Inosine-guanosine phosphorylase</fullName>
    </alternativeName>
</protein>
<comment type="caution">
    <text evidence="14">The sequence shown here is derived from an EMBL/GenBank/DDBJ whole genome shotgun (WGS) entry which is preliminary data.</text>
</comment>
<evidence type="ECO:0000256" key="4">
    <source>
        <dbReference type="ARBA" id="ARBA00013834"/>
    </source>
</evidence>
<dbReference type="InterPro" id="IPR000845">
    <property type="entry name" value="Nucleoside_phosphorylase_d"/>
</dbReference>
<feature type="non-terminal residue" evidence="14">
    <location>
        <position position="1"/>
    </location>
</feature>
<dbReference type="PIRSF" id="PIRSF000477">
    <property type="entry name" value="PurNPase"/>
    <property type="match status" value="1"/>
</dbReference>
<comment type="pathway">
    <text evidence="1">Purine metabolism; purine nucleoside salvage.</text>
</comment>
<evidence type="ECO:0000256" key="7">
    <source>
        <dbReference type="ARBA" id="ARBA00023918"/>
    </source>
</evidence>
<keyword evidence="15" id="KW-1185">Reference proteome</keyword>
<dbReference type="EC" id="2.4.2.1" evidence="3"/>
<dbReference type="Proteomes" id="UP001432027">
    <property type="component" value="Unassembled WGS sequence"/>
</dbReference>
<evidence type="ECO:0000256" key="12">
    <source>
        <dbReference type="ARBA" id="ARBA00033072"/>
    </source>
</evidence>
<evidence type="ECO:0000256" key="11">
    <source>
        <dbReference type="ARBA" id="ARBA00031036"/>
    </source>
</evidence>
<dbReference type="InterPro" id="IPR011268">
    <property type="entry name" value="Purine_phosphorylase"/>
</dbReference>
<evidence type="ECO:0000256" key="3">
    <source>
        <dbReference type="ARBA" id="ARBA00011886"/>
    </source>
</evidence>
<dbReference type="NCBIfam" id="NF006054">
    <property type="entry name" value="PRK08202.1"/>
    <property type="match status" value="1"/>
</dbReference>
<accession>A0AAV5SDL3</accession>
<dbReference type="NCBIfam" id="TIGR01700">
    <property type="entry name" value="PNPH"/>
    <property type="match status" value="1"/>
</dbReference>
<dbReference type="GO" id="GO:0005737">
    <property type="term" value="C:cytoplasm"/>
    <property type="evidence" value="ECO:0007669"/>
    <property type="project" value="TreeGrafter"/>
</dbReference>
<reference evidence="14" key="1">
    <citation type="submission" date="2023-10" db="EMBL/GenBank/DDBJ databases">
        <title>Genome assembly of Pristionchus species.</title>
        <authorList>
            <person name="Yoshida K."/>
            <person name="Sommer R.J."/>
        </authorList>
    </citation>
    <scope>NUCLEOTIDE SEQUENCE</scope>
    <source>
        <strain evidence="14">RS0144</strain>
    </source>
</reference>
<keyword evidence="5" id="KW-0328">Glycosyltransferase</keyword>
<dbReference type="GO" id="GO:0009116">
    <property type="term" value="P:nucleoside metabolic process"/>
    <property type="evidence" value="ECO:0007669"/>
    <property type="project" value="InterPro"/>
</dbReference>
<evidence type="ECO:0000313" key="15">
    <source>
        <dbReference type="Proteomes" id="UP001432027"/>
    </source>
</evidence>
<comment type="catalytic activity">
    <reaction evidence="7">
        <text>inosine + phosphate = alpha-D-ribose 1-phosphate + hypoxanthine</text>
        <dbReference type="Rhea" id="RHEA:27646"/>
        <dbReference type="ChEBI" id="CHEBI:17368"/>
        <dbReference type="ChEBI" id="CHEBI:17596"/>
        <dbReference type="ChEBI" id="CHEBI:43474"/>
        <dbReference type="ChEBI" id="CHEBI:57720"/>
        <dbReference type="EC" id="2.4.2.1"/>
    </reaction>
</comment>
<dbReference type="Pfam" id="PF01048">
    <property type="entry name" value="PNP_UDP_1"/>
    <property type="match status" value="1"/>
</dbReference>
<feature type="domain" description="Nucleoside phosphorylase" evidence="13">
    <location>
        <begin position="44"/>
        <end position="250"/>
    </location>
</feature>
<evidence type="ECO:0000256" key="2">
    <source>
        <dbReference type="ARBA" id="ARBA00006751"/>
    </source>
</evidence>
<dbReference type="EMBL" id="BTSX01000001">
    <property type="protein sequence ID" value="GMS81005.1"/>
    <property type="molecule type" value="Genomic_DNA"/>
</dbReference>
<dbReference type="SUPFAM" id="SSF53167">
    <property type="entry name" value="Purine and uridine phosphorylases"/>
    <property type="match status" value="1"/>
</dbReference>
<proteinExistence type="inferred from homology"/>
<dbReference type="Gene3D" id="3.40.50.1580">
    <property type="entry name" value="Nucleoside phosphorylase domain"/>
    <property type="match status" value="1"/>
</dbReference>
<sequence>LQSMPHNNSTVGHSSFDPRNFDDILDIYDSIQNQLPEEFKHVQIGIICGSGLGTMANLLTNTFILPYSKIPGFPIPSVKGHKGNLVFGYLHGMKVVCQQGRFHPYELDMNLALCATPVRIMYLLGIHTMIVSNAAGGINPAFKFGDLMIIKDHIFMPGLVGFSPLVGISDDRFGTRFVSMHDAYDRSLRNMAATVADRLKVPYSEGVYVLNGGPQYETPAEVRMFKALGADALGMSTAHEVTVARQCGIRNSSSDSL</sequence>
<dbReference type="PANTHER" id="PTHR11904:SF9">
    <property type="entry name" value="PURINE NUCLEOSIDE PHOSPHORYLASE-RELATED"/>
    <property type="match status" value="1"/>
</dbReference>
<dbReference type="InterPro" id="IPR035994">
    <property type="entry name" value="Nucleoside_phosphorylase_sf"/>
</dbReference>
<evidence type="ECO:0000256" key="5">
    <source>
        <dbReference type="ARBA" id="ARBA00022676"/>
    </source>
</evidence>
<comment type="similarity">
    <text evidence="2">Belongs to the PNP/MTAP phosphorylase family.</text>
</comment>
<evidence type="ECO:0000313" key="14">
    <source>
        <dbReference type="EMBL" id="GMS81005.1"/>
    </source>
</evidence>
<keyword evidence="6" id="KW-0808">Transferase</keyword>
<dbReference type="PANTHER" id="PTHR11904">
    <property type="entry name" value="METHYLTHIOADENOSINE/PURINE NUCLEOSIDE PHOSPHORYLASE"/>
    <property type="match status" value="1"/>
</dbReference>
<name>A0AAV5SDL3_9BILA</name>
<evidence type="ECO:0000256" key="9">
    <source>
        <dbReference type="ARBA" id="ARBA00023950"/>
    </source>
</evidence>
<comment type="catalytic activity">
    <reaction evidence="8">
        <text>2'-deoxyguanosine + phosphate = 2-deoxy-alpha-D-ribose 1-phosphate + guanine</text>
        <dbReference type="Rhea" id="RHEA:27738"/>
        <dbReference type="ChEBI" id="CHEBI:16235"/>
        <dbReference type="ChEBI" id="CHEBI:17172"/>
        <dbReference type="ChEBI" id="CHEBI:43474"/>
        <dbReference type="ChEBI" id="CHEBI:57259"/>
        <dbReference type="EC" id="2.4.2.1"/>
    </reaction>
</comment>
<evidence type="ECO:0000256" key="8">
    <source>
        <dbReference type="ARBA" id="ARBA00023929"/>
    </source>
</evidence>